<name>A0A1J9QMP3_9EURO</name>
<accession>A0A1J9QMP3</accession>
<proteinExistence type="predicted"/>
<dbReference type="Proteomes" id="UP000182235">
    <property type="component" value="Unassembled WGS sequence"/>
</dbReference>
<gene>
    <name evidence="2" type="ORF">AJ78_03348</name>
</gene>
<dbReference type="OrthoDB" id="4183717at2759"/>
<organism evidence="2 3">
    <name type="scientific">Emergomyces pasteurianus Ep9510</name>
    <dbReference type="NCBI Taxonomy" id="1447872"/>
    <lineage>
        <taxon>Eukaryota</taxon>
        <taxon>Fungi</taxon>
        <taxon>Dikarya</taxon>
        <taxon>Ascomycota</taxon>
        <taxon>Pezizomycotina</taxon>
        <taxon>Eurotiomycetes</taxon>
        <taxon>Eurotiomycetidae</taxon>
        <taxon>Onygenales</taxon>
        <taxon>Ajellomycetaceae</taxon>
        <taxon>Emergomyces</taxon>
    </lineage>
</organism>
<keyword evidence="3" id="KW-1185">Reference proteome</keyword>
<comment type="caution">
    <text evidence="2">The sequence shown here is derived from an EMBL/GenBank/DDBJ whole genome shotgun (WGS) entry which is preliminary data.</text>
</comment>
<evidence type="ECO:0000313" key="3">
    <source>
        <dbReference type="Proteomes" id="UP000182235"/>
    </source>
</evidence>
<feature type="region of interest" description="Disordered" evidence="1">
    <location>
        <begin position="44"/>
        <end position="82"/>
    </location>
</feature>
<dbReference type="VEuPathDB" id="FungiDB:AJ78_03348"/>
<evidence type="ECO:0000313" key="2">
    <source>
        <dbReference type="EMBL" id="OJD16493.1"/>
    </source>
</evidence>
<dbReference type="EMBL" id="LGRN01000105">
    <property type="protein sequence ID" value="OJD16493.1"/>
    <property type="molecule type" value="Genomic_DNA"/>
</dbReference>
<evidence type="ECO:0000256" key="1">
    <source>
        <dbReference type="SAM" id="MobiDB-lite"/>
    </source>
</evidence>
<dbReference type="AlphaFoldDB" id="A0A1J9QMP3"/>
<reference evidence="2 3" key="1">
    <citation type="submission" date="2015-07" db="EMBL/GenBank/DDBJ databases">
        <title>Emmonsia species relationships and genome sequence.</title>
        <authorList>
            <consortium name="The Broad Institute Genomics Platform"/>
            <person name="Cuomo C.A."/>
            <person name="Munoz J.F."/>
            <person name="Imamovic A."/>
            <person name="Priest M.E."/>
            <person name="Young S."/>
            <person name="Clay O.K."/>
            <person name="McEwen J.G."/>
        </authorList>
    </citation>
    <scope>NUCLEOTIDE SEQUENCE [LARGE SCALE GENOMIC DNA]</scope>
    <source>
        <strain evidence="2 3">UAMH 9510</strain>
    </source>
</reference>
<sequence>MSRPEGTYRPSVSRLLKLVSQLDISKYYIDTEYILLDSKNTLPPQCNPKPKSNFKINHPQDDAVNSSRKSFPNRHQPADGPVTKKEEIVEFLNIPESTAEEFLELADRKNLKLSYNPHTKKIKTLMRRWIQSSCVNWVQDWVMNLRRLEQWDWGTISAAGEGELRLFAGEYANGITMPDCAVFISALDYPVITMEVAYTETYENLKKGARLLLEGTAGEISIAIPVKIVPLKPDETRVQSAFVQIYEYDSLWNEAIPRGGCKTLFPVPQNHARQKIEFSWRDILKTQLSQLQPVLEKPPPLFLDDLRKIINAYTDKHIRLRTRYANLSG</sequence>
<protein>
    <submittedName>
        <fullName evidence="2">Uncharacterized protein</fullName>
    </submittedName>
</protein>